<feature type="compositionally biased region" description="Basic residues" evidence="1">
    <location>
        <begin position="124"/>
        <end position="156"/>
    </location>
</feature>
<feature type="region of interest" description="Disordered" evidence="1">
    <location>
        <begin position="100"/>
        <end position="166"/>
    </location>
</feature>
<gene>
    <name evidence="3" type="ORF">B0H67DRAFT_322820</name>
</gene>
<feature type="transmembrane region" description="Helical" evidence="2">
    <location>
        <begin position="73"/>
        <end position="92"/>
    </location>
</feature>
<feature type="compositionally biased region" description="Low complexity" evidence="1">
    <location>
        <begin position="100"/>
        <end position="112"/>
    </location>
</feature>
<keyword evidence="4" id="KW-1185">Reference proteome</keyword>
<keyword evidence="2" id="KW-1133">Transmembrane helix</keyword>
<evidence type="ECO:0000256" key="2">
    <source>
        <dbReference type="SAM" id="Phobius"/>
    </source>
</evidence>
<evidence type="ECO:0000313" key="4">
    <source>
        <dbReference type="Proteomes" id="UP001172102"/>
    </source>
</evidence>
<comment type="caution">
    <text evidence="3">The sequence shown here is derived from an EMBL/GenBank/DDBJ whole genome shotgun (WGS) entry which is preliminary data.</text>
</comment>
<name>A0AA40DL87_9PEZI</name>
<dbReference type="EMBL" id="JAUKUA010000006">
    <property type="protein sequence ID" value="KAK0707809.1"/>
    <property type="molecule type" value="Genomic_DNA"/>
</dbReference>
<evidence type="ECO:0000256" key="1">
    <source>
        <dbReference type="SAM" id="MobiDB-lite"/>
    </source>
</evidence>
<sequence>MAPTHFPRDLLPSLDTLLHRAIPPTKSLLSPALIQRQTAPGATVTVIATDPNNNNNSASSDDLDQARTLSGGAIAGIVIGSIAGLLLLFWIIRSCTNLGAPPGAAPNPGGRAWYDGVRDEYPPHHRHSSRSRSRHSRRSHRAHSRHHSGHSRGHRRSVSEVREVRPVAVIRDRSPRGYI</sequence>
<dbReference type="Proteomes" id="UP001172102">
    <property type="component" value="Unassembled WGS sequence"/>
</dbReference>
<organism evidence="3 4">
    <name type="scientific">Lasiosphaeris hirsuta</name>
    <dbReference type="NCBI Taxonomy" id="260670"/>
    <lineage>
        <taxon>Eukaryota</taxon>
        <taxon>Fungi</taxon>
        <taxon>Dikarya</taxon>
        <taxon>Ascomycota</taxon>
        <taxon>Pezizomycotina</taxon>
        <taxon>Sordariomycetes</taxon>
        <taxon>Sordariomycetidae</taxon>
        <taxon>Sordariales</taxon>
        <taxon>Lasiosphaeriaceae</taxon>
        <taxon>Lasiosphaeris</taxon>
    </lineage>
</organism>
<protein>
    <submittedName>
        <fullName evidence="3">Uncharacterized protein</fullName>
    </submittedName>
</protein>
<reference evidence="3" key="1">
    <citation type="submission" date="2023-06" db="EMBL/GenBank/DDBJ databases">
        <title>Genome-scale phylogeny and comparative genomics of the fungal order Sordariales.</title>
        <authorList>
            <consortium name="Lawrence Berkeley National Laboratory"/>
            <person name="Hensen N."/>
            <person name="Bonometti L."/>
            <person name="Westerberg I."/>
            <person name="Brannstrom I.O."/>
            <person name="Guillou S."/>
            <person name="Cros-Aarteil S."/>
            <person name="Calhoun S."/>
            <person name="Haridas S."/>
            <person name="Kuo A."/>
            <person name="Mondo S."/>
            <person name="Pangilinan J."/>
            <person name="Riley R."/>
            <person name="Labutti K."/>
            <person name="Andreopoulos B."/>
            <person name="Lipzen A."/>
            <person name="Chen C."/>
            <person name="Yanf M."/>
            <person name="Daum C."/>
            <person name="Ng V."/>
            <person name="Clum A."/>
            <person name="Steindorff A."/>
            <person name="Ohm R."/>
            <person name="Martin F."/>
            <person name="Silar P."/>
            <person name="Natvig D."/>
            <person name="Lalanne C."/>
            <person name="Gautier V."/>
            <person name="Ament-Velasquez S.L."/>
            <person name="Kruys A."/>
            <person name="Hutchinson M.I."/>
            <person name="Powell A.J."/>
            <person name="Barry K."/>
            <person name="Miller A.N."/>
            <person name="Grigoriev I.V."/>
            <person name="Debuchy R."/>
            <person name="Gladieux P."/>
            <person name="Thoren M.H."/>
            <person name="Johannesson H."/>
        </authorList>
    </citation>
    <scope>NUCLEOTIDE SEQUENCE</scope>
    <source>
        <strain evidence="3">SMH4607-1</strain>
    </source>
</reference>
<dbReference type="AlphaFoldDB" id="A0AA40DL87"/>
<keyword evidence="2" id="KW-0472">Membrane</keyword>
<keyword evidence="2" id="KW-0812">Transmembrane</keyword>
<accession>A0AA40DL87</accession>
<proteinExistence type="predicted"/>
<feature type="compositionally biased region" description="Basic and acidic residues" evidence="1">
    <location>
        <begin position="157"/>
        <end position="166"/>
    </location>
</feature>
<evidence type="ECO:0000313" key="3">
    <source>
        <dbReference type="EMBL" id="KAK0707809.1"/>
    </source>
</evidence>